<proteinExistence type="predicted"/>
<dbReference type="RefSeq" id="WP_182110542.1">
    <property type="nucleotide sequence ID" value="NZ_JACFYF010000022.1"/>
</dbReference>
<keyword evidence="3" id="KW-1185">Reference proteome</keyword>
<organism evidence="2 3">
    <name type="scientific">Vibrio marinisediminis</name>
    <dbReference type="NCBI Taxonomy" id="2758441"/>
    <lineage>
        <taxon>Bacteria</taxon>
        <taxon>Pseudomonadati</taxon>
        <taxon>Pseudomonadota</taxon>
        <taxon>Gammaproteobacteria</taxon>
        <taxon>Vibrionales</taxon>
        <taxon>Vibrionaceae</taxon>
        <taxon>Vibrio</taxon>
    </lineage>
</organism>
<comment type="caution">
    <text evidence="2">The sequence shown here is derived from an EMBL/GenBank/DDBJ whole genome shotgun (WGS) entry which is preliminary data.</text>
</comment>
<evidence type="ECO:0000313" key="2">
    <source>
        <dbReference type="EMBL" id="MBA5764493.1"/>
    </source>
</evidence>
<keyword evidence="1" id="KW-0732">Signal</keyword>
<accession>A0A7W2FUI4</accession>
<dbReference type="InterPro" id="IPR021242">
    <property type="entry name" value="DUF2799"/>
</dbReference>
<sequence length="115" mass="12910">MRKLLSVMLLAVLAGCANSIDELAKAGDWYQVGYQDGVSGNHSRSMRELSSMGNVNTADYDQGYLEGVNEYCNPNAAYQIGLSGQYYEGVCEGTEDAQRFRMEWQRGWNESRISY</sequence>
<evidence type="ECO:0000256" key="1">
    <source>
        <dbReference type="SAM" id="SignalP"/>
    </source>
</evidence>
<evidence type="ECO:0000313" key="3">
    <source>
        <dbReference type="Proteomes" id="UP000571701"/>
    </source>
</evidence>
<dbReference type="EMBL" id="JACFYF010000022">
    <property type="protein sequence ID" value="MBA5764493.1"/>
    <property type="molecule type" value="Genomic_DNA"/>
</dbReference>
<protein>
    <submittedName>
        <fullName evidence="2">DUF2799 domain-containing protein</fullName>
    </submittedName>
</protein>
<feature type="signal peptide" evidence="1">
    <location>
        <begin position="1"/>
        <end position="19"/>
    </location>
</feature>
<dbReference type="Proteomes" id="UP000571701">
    <property type="component" value="Unassembled WGS sequence"/>
</dbReference>
<gene>
    <name evidence="2" type="ORF">H2O73_19220</name>
</gene>
<dbReference type="Pfam" id="PF10973">
    <property type="entry name" value="DUF2799"/>
    <property type="match status" value="1"/>
</dbReference>
<dbReference type="AlphaFoldDB" id="A0A7W2FUI4"/>
<reference evidence="2 3" key="1">
    <citation type="submission" date="2020-07" db="EMBL/GenBank/DDBJ databases">
        <title>Vibrio marinisediminis sp. nov., isolated from marine sediment.</title>
        <authorList>
            <person name="Ji X."/>
        </authorList>
    </citation>
    <scope>NUCLEOTIDE SEQUENCE [LARGE SCALE GENOMIC DNA]</scope>
    <source>
        <strain evidence="2 3">404</strain>
    </source>
</reference>
<name>A0A7W2FUI4_9VIBR</name>
<dbReference type="PROSITE" id="PS51257">
    <property type="entry name" value="PROKAR_LIPOPROTEIN"/>
    <property type="match status" value="1"/>
</dbReference>
<feature type="chain" id="PRO_5031154543" evidence="1">
    <location>
        <begin position="20"/>
        <end position="115"/>
    </location>
</feature>